<dbReference type="GO" id="GO:0004674">
    <property type="term" value="F:protein serine/threonine kinase activity"/>
    <property type="evidence" value="ECO:0007669"/>
    <property type="project" value="UniProtKB-KW"/>
</dbReference>
<dbReference type="PROSITE" id="PS50011">
    <property type="entry name" value="PROTEIN_KINASE_DOM"/>
    <property type="match status" value="1"/>
</dbReference>
<keyword evidence="6 22" id="KW-0812">Transmembrane</keyword>
<dbReference type="InterPro" id="IPR010513">
    <property type="entry name" value="KEN_dom"/>
</dbReference>
<dbReference type="SMART" id="SM00564">
    <property type="entry name" value="PQQ"/>
    <property type="match status" value="2"/>
</dbReference>
<keyword evidence="7" id="KW-0479">Metal-binding</keyword>
<evidence type="ECO:0000256" key="22">
    <source>
        <dbReference type="SAM" id="Phobius"/>
    </source>
</evidence>
<evidence type="ECO:0000256" key="7">
    <source>
        <dbReference type="ARBA" id="ARBA00022723"/>
    </source>
</evidence>
<dbReference type="GO" id="GO:0005524">
    <property type="term" value="F:ATP binding"/>
    <property type="evidence" value="ECO:0007669"/>
    <property type="project" value="UniProtKB-KW"/>
</dbReference>
<dbReference type="InterPro" id="IPR038357">
    <property type="entry name" value="KEN_sf"/>
</dbReference>
<dbReference type="GO" id="GO:0004521">
    <property type="term" value="F:RNA endonuclease activity"/>
    <property type="evidence" value="ECO:0007669"/>
    <property type="project" value="InterPro"/>
</dbReference>
<evidence type="ECO:0000256" key="2">
    <source>
        <dbReference type="ARBA" id="ARBA00004479"/>
    </source>
</evidence>
<dbReference type="GO" id="GO:0046872">
    <property type="term" value="F:metal ion binding"/>
    <property type="evidence" value="ECO:0007669"/>
    <property type="project" value="UniProtKB-KW"/>
</dbReference>
<keyword evidence="11" id="KW-0378">Hydrolase</keyword>
<keyword evidence="12" id="KW-0067">ATP-binding</keyword>
<keyword evidence="13" id="KW-0460">Magnesium</keyword>
<evidence type="ECO:0000256" key="14">
    <source>
        <dbReference type="ARBA" id="ARBA00022989"/>
    </source>
</evidence>
<keyword evidence="25" id="KW-1185">Reference proteome</keyword>
<dbReference type="SUPFAM" id="SSF56112">
    <property type="entry name" value="Protein kinase-like (PK-like)"/>
    <property type="match status" value="1"/>
</dbReference>
<feature type="signal peptide" evidence="23">
    <location>
        <begin position="1"/>
        <end position="18"/>
    </location>
</feature>
<dbReference type="Gene3D" id="2.130.10.10">
    <property type="entry name" value="YVTN repeat-like/Quinoprotein amine dehydrogenase"/>
    <property type="match status" value="1"/>
</dbReference>
<evidence type="ECO:0000313" key="25">
    <source>
        <dbReference type="Proteomes" id="UP000094043"/>
    </source>
</evidence>
<keyword evidence="5" id="KW-0808">Transferase</keyword>
<dbReference type="InterPro" id="IPR011009">
    <property type="entry name" value="Kinase-like_dom_sf"/>
</dbReference>
<dbReference type="GO" id="GO:0051082">
    <property type="term" value="F:unfolded protein binding"/>
    <property type="evidence" value="ECO:0007669"/>
    <property type="project" value="TreeGrafter"/>
</dbReference>
<comment type="catalytic activity">
    <reaction evidence="19">
        <text>L-threonyl-[protein] + ATP = O-phospho-L-threonyl-[protein] + ADP + H(+)</text>
        <dbReference type="Rhea" id="RHEA:46608"/>
        <dbReference type="Rhea" id="RHEA-COMP:11060"/>
        <dbReference type="Rhea" id="RHEA-COMP:11605"/>
        <dbReference type="ChEBI" id="CHEBI:15378"/>
        <dbReference type="ChEBI" id="CHEBI:30013"/>
        <dbReference type="ChEBI" id="CHEBI:30616"/>
        <dbReference type="ChEBI" id="CHEBI:61977"/>
        <dbReference type="ChEBI" id="CHEBI:456216"/>
        <dbReference type="EC" id="2.7.11.1"/>
    </reaction>
    <physiologicalReaction direction="left-to-right" evidence="19">
        <dbReference type="Rhea" id="RHEA:46609"/>
    </physiologicalReaction>
</comment>
<dbReference type="GeneID" id="91084597"/>
<feature type="region of interest" description="Disordered" evidence="21">
    <location>
        <begin position="534"/>
        <end position="631"/>
    </location>
</feature>
<keyword evidence="16" id="KW-0325">Glycoprotein</keyword>
<evidence type="ECO:0000256" key="18">
    <source>
        <dbReference type="ARBA" id="ARBA00023268"/>
    </source>
</evidence>
<dbReference type="FunFam" id="1.10.510.10:FF:000572">
    <property type="entry name" value="Serine/threonine-protein kinase/endoribonuclease IRE1"/>
    <property type="match status" value="1"/>
</dbReference>
<comment type="subcellular location">
    <subcellularLocation>
        <location evidence="2">Membrane</location>
        <topology evidence="2">Single-pass type I membrane protein</topology>
    </subcellularLocation>
</comment>
<dbReference type="EMBL" id="CP143784">
    <property type="protein sequence ID" value="WVN85236.1"/>
    <property type="molecule type" value="Genomic_DNA"/>
</dbReference>
<proteinExistence type="predicted"/>
<evidence type="ECO:0000256" key="11">
    <source>
        <dbReference type="ARBA" id="ARBA00022801"/>
    </source>
</evidence>
<dbReference type="SMART" id="SM00580">
    <property type="entry name" value="PUG"/>
    <property type="match status" value="1"/>
</dbReference>
<dbReference type="Gene3D" id="1.10.510.10">
    <property type="entry name" value="Transferase(Phosphotransferase) domain 1"/>
    <property type="match status" value="1"/>
</dbReference>
<protein>
    <recommendedName>
        <fullName evidence="3">non-specific serine/threonine protein kinase</fullName>
        <ecNumber evidence="3">2.7.11.1</ecNumber>
    </recommendedName>
</protein>
<feature type="compositionally biased region" description="Acidic residues" evidence="21">
    <location>
        <begin position="593"/>
        <end position="605"/>
    </location>
</feature>
<dbReference type="InterPro" id="IPR011047">
    <property type="entry name" value="Quinoprotein_ADH-like_sf"/>
</dbReference>
<dbReference type="Proteomes" id="UP000094043">
    <property type="component" value="Chromosome 1"/>
</dbReference>
<dbReference type="InterPro" id="IPR018391">
    <property type="entry name" value="PQQ_b-propeller_rpt"/>
</dbReference>
<evidence type="ECO:0000256" key="1">
    <source>
        <dbReference type="ARBA" id="ARBA00001946"/>
    </source>
</evidence>
<accession>A0A1E3HY36</accession>
<name>A0A1E3HY36_9TREE</name>
<evidence type="ECO:0000256" key="23">
    <source>
        <dbReference type="SAM" id="SignalP"/>
    </source>
</evidence>
<evidence type="ECO:0000256" key="12">
    <source>
        <dbReference type="ARBA" id="ARBA00022840"/>
    </source>
</evidence>
<evidence type="ECO:0000256" key="8">
    <source>
        <dbReference type="ARBA" id="ARBA00022729"/>
    </source>
</evidence>
<evidence type="ECO:0000256" key="15">
    <source>
        <dbReference type="ARBA" id="ARBA00023136"/>
    </source>
</evidence>
<dbReference type="VEuPathDB" id="FungiDB:L203_05748"/>
<evidence type="ECO:0000256" key="17">
    <source>
        <dbReference type="ARBA" id="ARBA00023230"/>
    </source>
</evidence>
<keyword evidence="14 22" id="KW-1133">Transmembrane helix</keyword>
<comment type="catalytic activity">
    <reaction evidence="20">
        <text>L-seryl-[protein] + ATP = O-phospho-L-seryl-[protein] + ADP + H(+)</text>
        <dbReference type="Rhea" id="RHEA:17989"/>
        <dbReference type="Rhea" id="RHEA-COMP:9863"/>
        <dbReference type="Rhea" id="RHEA-COMP:11604"/>
        <dbReference type="ChEBI" id="CHEBI:15378"/>
        <dbReference type="ChEBI" id="CHEBI:29999"/>
        <dbReference type="ChEBI" id="CHEBI:30616"/>
        <dbReference type="ChEBI" id="CHEBI:83421"/>
        <dbReference type="ChEBI" id="CHEBI:456216"/>
        <dbReference type="EC" id="2.7.11.1"/>
    </reaction>
    <physiologicalReaction direction="left-to-right" evidence="20">
        <dbReference type="Rhea" id="RHEA:17990"/>
    </physiologicalReaction>
</comment>
<dbReference type="Gene3D" id="3.30.200.20">
    <property type="entry name" value="Phosphorylase Kinase, domain 1"/>
    <property type="match status" value="1"/>
</dbReference>
<keyword evidence="18" id="KW-0511">Multifunctional enzyme</keyword>
<dbReference type="GO" id="GO:0016787">
    <property type="term" value="F:hydrolase activity"/>
    <property type="evidence" value="ECO:0007669"/>
    <property type="project" value="UniProtKB-KW"/>
</dbReference>
<dbReference type="GO" id="GO:0070059">
    <property type="term" value="P:intrinsic apoptotic signaling pathway in response to endoplasmic reticulum stress"/>
    <property type="evidence" value="ECO:0007669"/>
    <property type="project" value="TreeGrafter"/>
</dbReference>
<dbReference type="SUPFAM" id="SSF50998">
    <property type="entry name" value="Quinoprotein alcohol dehydrogenase-like"/>
    <property type="match status" value="1"/>
</dbReference>
<keyword evidence="15 22" id="KW-0472">Membrane</keyword>
<evidence type="ECO:0000256" key="9">
    <source>
        <dbReference type="ARBA" id="ARBA00022741"/>
    </source>
</evidence>
<dbReference type="CDD" id="cd10422">
    <property type="entry name" value="RNase_Ire1"/>
    <property type="match status" value="1"/>
</dbReference>
<comment type="cofactor">
    <cofactor evidence="1">
        <name>Mg(2+)</name>
        <dbReference type="ChEBI" id="CHEBI:18420"/>
    </cofactor>
</comment>
<dbReference type="RefSeq" id="XP_066065937.1">
    <property type="nucleotide sequence ID" value="XM_066209840.1"/>
</dbReference>
<dbReference type="PANTHER" id="PTHR13954:SF6">
    <property type="entry name" value="NON-SPECIFIC SERINE_THREONINE PROTEIN KINASE"/>
    <property type="match status" value="1"/>
</dbReference>
<sequence length="1081" mass="120044">MYPVLLALLPIFLALALASPEPAALIPFQQITRQSSSSAATPTPRVTINHDVHPLVLISTVDGALHAVDRRTGEEKWILDEGEPLVGGRMRGNMEEEFIVEPLSGSLYAFEEQEGERPKMRKLPLSVEQLIELSPFTFPDHPSQIFTGSKHTSLISIDLRNGEQIDCFSPSALNFSQFDDSAVCENEELDELERGKALSPQDTLFVGRTDYRLTIHSPPSSSSGLATYTSTVYANQEKKNGPSIQEISYSTYTPNTFHRTLADTWQKSGVNRQRWGPDNEEPRIRVELGFDGKALGVKPGGGIVWNKELGIVGIGVYEILIPREGVGAPILVPQSPAYLPALFPEPADPRTFNIRRSPPATYIGTLPRSFTLPPSTNSSSDSVNSKDLHFALSSSSYPLINFARPPQPGSFSDGLFYIAEDVEGSKGLLPYLIDPPKGVEDHDSIVKESHIVQNQTGKKVVGWWKRWLVTLGMVLIVVGVGIVGFAKGRTRETELDRINKTSLLLPSGQKVRFGDEFDSKDQGSLSVVDLRDHSVASSENEQATQNEGSLDGLLDDHPIDSAAQPTPKKKSNRRRVRGKKKRRDSNATTPILEDAENEDDDDEALEGDRDKKIATSPQLTPKFGNKPLPDLPRELSSTDLLDYHDKEHLTISDKIIGFGSHGTVVLKGTWGGRPVAVKRLLSDFTRLASQEVKLLQASDDHPNVIRYYCQEKRDNFLYIALDLCSASLFDLIESPSRYPKLTEQLDCRKALMDVTRGVKHLHGMKIIHRDIKPQNVLVSQTSSGLKILVSDFGLARRLDQDQSSFAPTANHLAGSLGWRAPECIKGVVRLNEGFDHSSSSSASDEAAMSTSSRLTKAVDLFALGCLYFYTLLSGSHPFGETYNRESNIVKGDAVNIEMLKILGEEGEEASDLIGRLLSNDPSSRPETSECMIHPFFWSSARRLAFLCDASDRFEILPAPTPQSPLDQVDPILLMLEDGAVDIVGKDWCSKLDRSVMGSLGKYRKYRGGSVRDLLRAMRNKKHHYQDLDPPAQAQLGSLPTGFLIYWTLRYPKLFMHVHRVVRESRLREENMFEGYFREQTS</sequence>
<keyword evidence="8 23" id="KW-0732">Signal</keyword>
<feature type="compositionally biased region" description="Polar residues" evidence="21">
    <location>
        <begin position="535"/>
        <end position="548"/>
    </location>
</feature>
<reference evidence="24" key="2">
    <citation type="journal article" date="2022" name="Elife">
        <title>Obligate sexual reproduction of a homothallic fungus closely related to the Cryptococcus pathogenic species complex.</title>
        <authorList>
            <person name="Passer A.R."/>
            <person name="Clancey S.A."/>
            <person name="Shea T."/>
            <person name="David-Palma M."/>
            <person name="Averette A.F."/>
            <person name="Boekhout T."/>
            <person name="Porcel B.M."/>
            <person name="Nowrousian M."/>
            <person name="Cuomo C.A."/>
            <person name="Sun S."/>
            <person name="Heitman J."/>
            <person name="Coelho M.A."/>
        </authorList>
    </citation>
    <scope>NUCLEOTIDE SEQUENCE</scope>
    <source>
        <strain evidence="24">CBS 7841</strain>
    </source>
</reference>
<evidence type="ECO:0000256" key="16">
    <source>
        <dbReference type="ARBA" id="ARBA00023180"/>
    </source>
</evidence>
<dbReference type="GO" id="GO:0006397">
    <property type="term" value="P:mRNA processing"/>
    <property type="evidence" value="ECO:0007669"/>
    <property type="project" value="InterPro"/>
</dbReference>
<keyword evidence="10" id="KW-0418">Kinase</keyword>
<gene>
    <name evidence="24" type="ORF">L203_100381</name>
</gene>
<dbReference type="PANTHER" id="PTHR13954">
    <property type="entry name" value="IRE1-RELATED"/>
    <property type="match status" value="1"/>
</dbReference>
<dbReference type="SMART" id="SM00220">
    <property type="entry name" value="S_TKc"/>
    <property type="match status" value="1"/>
</dbReference>
<keyword evidence="17" id="KW-0834">Unfolded protein response</keyword>
<dbReference type="EC" id="2.7.11.1" evidence="3"/>
<dbReference type="GO" id="GO:1990604">
    <property type="term" value="C:IRE1-TRAF2-ASK1 complex"/>
    <property type="evidence" value="ECO:0007669"/>
    <property type="project" value="TreeGrafter"/>
</dbReference>
<evidence type="ECO:0000256" key="20">
    <source>
        <dbReference type="ARBA" id="ARBA00048977"/>
    </source>
</evidence>
<dbReference type="InterPro" id="IPR008271">
    <property type="entry name" value="Ser/Thr_kinase_AS"/>
</dbReference>
<organism evidence="24 25">
    <name type="scientific">Cryptococcus depauperatus CBS 7841</name>
    <dbReference type="NCBI Taxonomy" id="1295531"/>
    <lineage>
        <taxon>Eukaryota</taxon>
        <taxon>Fungi</taxon>
        <taxon>Dikarya</taxon>
        <taxon>Basidiomycota</taxon>
        <taxon>Agaricomycotina</taxon>
        <taxon>Tremellomycetes</taxon>
        <taxon>Tremellales</taxon>
        <taxon>Cryptococcaceae</taxon>
        <taxon>Cryptococcus</taxon>
    </lineage>
</organism>
<keyword evidence="9" id="KW-0547">Nucleotide-binding</keyword>
<reference evidence="24" key="3">
    <citation type="submission" date="2024-01" db="EMBL/GenBank/DDBJ databases">
        <authorList>
            <person name="Coelho M.A."/>
            <person name="David-Palma M."/>
            <person name="Shea T."/>
            <person name="Sun S."/>
            <person name="Cuomo C.A."/>
            <person name="Heitman J."/>
        </authorList>
    </citation>
    <scope>NUCLEOTIDE SEQUENCE</scope>
    <source>
        <strain evidence="24">CBS 7841</strain>
    </source>
</reference>
<evidence type="ECO:0000256" key="3">
    <source>
        <dbReference type="ARBA" id="ARBA00012513"/>
    </source>
</evidence>
<feature type="chain" id="PRO_5043893077" description="non-specific serine/threonine protein kinase" evidence="23">
    <location>
        <begin position="19"/>
        <end position="1081"/>
    </location>
</feature>
<evidence type="ECO:0000256" key="13">
    <source>
        <dbReference type="ARBA" id="ARBA00022842"/>
    </source>
</evidence>
<dbReference type="GO" id="GO:0036498">
    <property type="term" value="P:IRE1-mediated unfolded protein response"/>
    <property type="evidence" value="ECO:0007669"/>
    <property type="project" value="TreeGrafter"/>
</dbReference>
<evidence type="ECO:0000256" key="10">
    <source>
        <dbReference type="ARBA" id="ARBA00022777"/>
    </source>
</evidence>
<evidence type="ECO:0000256" key="4">
    <source>
        <dbReference type="ARBA" id="ARBA00022527"/>
    </source>
</evidence>
<dbReference type="InterPro" id="IPR000719">
    <property type="entry name" value="Prot_kinase_dom"/>
</dbReference>
<dbReference type="InterPro" id="IPR045133">
    <property type="entry name" value="IRE1/2-like"/>
</dbReference>
<feature type="compositionally biased region" description="Basic residues" evidence="21">
    <location>
        <begin position="567"/>
        <end position="583"/>
    </location>
</feature>
<reference evidence="24" key="1">
    <citation type="submission" date="2016-06" db="EMBL/GenBank/DDBJ databases">
        <authorList>
            <person name="Cuomo C."/>
            <person name="Litvintseva A."/>
            <person name="Heitman J."/>
            <person name="Chen Y."/>
            <person name="Sun S."/>
            <person name="Springer D."/>
            <person name="Dromer F."/>
            <person name="Young S."/>
            <person name="Zeng Q."/>
            <person name="Chapman S."/>
            <person name="Gujja S."/>
            <person name="Saif S."/>
            <person name="Birren B."/>
        </authorList>
    </citation>
    <scope>NUCLEOTIDE SEQUENCE</scope>
    <source>
        <strain evidence="24">CBS 7841</strain>
    </source>
</reference>
<dbReference type="Pfam" id="PF06479">
    <property type="entry name" value="Ribonuc_2-5A"/>
    <property type="match status" value="1"/>
</dbReference>
<dbReference type="InterPro" id="IPR015943">
    <property type="entry name" value="WD40/YVTN_repeat-like_dom_sf"/>
</dbReference>
<dbReference type="OrthoDB" id="63989at2759"/>
<evidence type="ECO:0000313" key="24">
    <source>
        <dbReference type="EMBL" id="WVN85236.1"/>
    </source>
</evidence>
<dbReference type="PROSITE" id="PS51392">
    <property type="entry name" value="KEN"/>
    <property type="match status" value="1"/>
</dbReference>
<evidence type="ECO:0000256" key="5">
    <source>
        <dbReference type="ARBA" id="ARBA00022679"/>
    </source>
</evidence>
<evidence type="ECO:0000256" key="21">
    <source>
        <dbReference type="SAM" id="MobiDB-lite"/>
    </source>
</evidence>
<evidence type="ECO:0000256" key="6">
    <source>
        <dbReference type="ARBA" id="ARBA00022692"/>
    </source>
</evidence>
<keyword evidence="4" id="KW-0723">Serine/threonine-protein kinase</keyword>
<dbReference type="FunFam" id="3.30.200.20:FF:000443">
    <property type="entry name" value="Serine/threonine-protein kinase/endoribonuclease IRE1"/>
    <property type="match status" value="1"/>
</dbReference>
<dbReference type="PROSITE" id="PS00108">
    <property type="entry name" value="PROTEIN_KINASE_ST"/>
    <property type="match status" value="1"/>
</dbReference>
<evidence type="ECO:0000256" key="19">
    <source>
        <dbReference type="ARBA" id="ARBA00048659"/>
    </source>
</evidence>
<dbReference type="Gene3D" id="1.20.1440.180">
    <property type="entry name" value="KEN domain"/>
    <property type="match status" value="1"/>
</dbReference>
<feature type="transmembrane region" description="Helical" evidence="22">
    <location>
        <begin position="467"/>
        <end position="486"/>
    </location>
</feature>
<dbReference type="KEGG" id="cdep:91084597"/>
<dbReference type="Pfam" id="PF00069">
    <property type="entry name" value="Pkinase"/>
    <property type="match status" value="1"/>
</dbReference>
<dbReference type="AlphaFoldDB" id="A0A1E3HY36"/>